<dbReference type="Pfam" id="PF13591">
    <property type="entry name" value="MerR_2"/>
    <property type="match status" value="1"/>
</dbReference>
<dbReference type="RefSeq" id="WP_269416842.1">
    <property type="nucleotide sequence ID" value="NZ_JAPWGL010000005.1"/>
</dbReference>
<evidence type="ECO:0008006" key="4">
    <source>
        <dbReference type="Google" id="ProtNLM"/>
    </source>
</evidence>
<protein>
    <recommendedName>
        <fullName evidence="4">MerR family transcriptional regulator</fullName>
    </recommendedName>
</protein>
<keyword evidence="3" id="KW-1185">Reference proteome</keyword>
<keyword evidence="1" id="KW-0175">Coiled coil</keyword>
<proteinExistence type="predicted"/>
<comment type="caution">
    <text evidence="2">The sequence shown here is derived from an EMBL/GenBank/DDBJ whole genome shotgun (WGS) entry which is preliminary data.</text>
</comment>
<gene>
    <name evidence="2" type="ORF">O0931_17860</name>
</gene>
<name>A0ABT4L1W5_9SPHI</name>
<evidence type="ECO:0000313" key="2">
    <source>
        <dbReference type="EMBL" id="MCZ4225184.1"/>
    </source>
</evidence>
<evidence type="ECO:0000256" key="1">
    <source>
        <dbReference type="SAM" id="Coils"/>
    </source>
</evidence>
<feature type="coiled-coil region" evidence="1">
    <location>
        <begin position="50"/>
        <end position="97"/>
    </location>
</feature>
<dbReference type="EMBL" id="JAPWGL010000005">
    <property type="protein sequence ID" value="MCZ4225184.1"/>
    <property type="molecule type" value="Genomic_DNA"/>
</dbReference>
<dbReference type="Proteomes" id="UP001144341">
    <property type="component" value="Unassembled WGS sequence"/>
</dbReference>
<organism evidence="2 3">
    <name type="scientific">Pedobacter rhodius</name>
    <dbReference type="NCBI Taxonomy" id="3004098"/>
    <lineage>
        <taxon>Bacteria</taxon>
        <taxon>Pseudomonadati</taxon>
        <taxon>Bacteroidota</taxon>
        <taxon>Sphingobacteriia</taxon>
        <taxon>Sphingobacteriales</taxon>
        <taxon>Sphingobacteriaceae</taxon>
        <taxon>Pedobacter</taxon>
    </lineage>
</organism>
<reference evidence="2" key="1">
    <citation type="submission" date="2022-12" db="EMBL/GenBank/DDBJ databases">
        <title>Genome sequence of SJ11.</title>
        <authorList>
            <person name="Woo H."/>
        </authorList>
    </citation>
    <scope>NUCLEOTIDE SEQUENCE</scope>
    <source>
        <strain evidence="2">SJ11</strain>
    </source>
</reference>
<accession>A0ABT4L1W5</accession>
<evidence type="ECO:0000313" key="3">
    <source>
        <dbReference type="Proteomes" id="UP001144341"/>
    </source>
</evidence>
<sequence length="98" mass="11581">METNFISVDDFCGHYKVEVNFIKSLEEYGLIKTKAIKKSIFINTDDLTGLERYIRLYKELEINLEGLHAVAHLLNQLEFLQQKVKDLDNEISYYKQLH</sequence>
<dbReference type="Gene3D" id="1.10.1660.10">
    <property type="match status" value="1"/>
</dbReference>